<keyword evidence="3" id="KW-0274">FAD</keyword>
<keyword evidence="7" id="KW-1185">Reference proteome</keyword>
<dbReference type="PROSITE" id="PS51387">
    <property type="entry name" value="FAD_PCMH"/>
    <property type="match status" value="1"/>
</dbReference>
<sequence length="479" mass="51228">MASSAIETLKKVFSSDQLAIAGTGEFEKLNSSYLSSLESEIAPAGIFLPKSADDVAKFFTSIRPFAVDGSALFAIRGAGQQPLPGCANVQGGITVDLRLLTGVEIKEGFVSVAAGERWGNIYDKVQEQGLGVTGSRSALGGVGGLALSGGLSLFSSREGLICDNVTNFEVVLASGEIVNANAAENADLWRALRGGGNNLGVVTRFDLRTFKQGPFWGGAVLYFPPSFPAQVEALVRELTRPDASPETHLMLSIGYSASYMQLGGYLCLNQVYHTGMAERPDVLDPFVAVSPQVEQLNTMRALTLREAAGEQAQQSADDVRCAYMNTTVKADVATLKAASEAYLAALEPLKQCEGITCSLTLQPYSTSLLEKSASQGGNVLGLDATEGPLVSILALTWWKNKADDEKIVGTFRKVIETIDQDAASRGTAVPFKYMNYAWDFQDPIGSYGEENKAFLQRVSKTYDPEGLFQKAVPGGFKLF</sequence>
<dbReference type="Pfam" id="PF01565">
    <property type="entry name" value="FAD_binding_4"/>
    <property type="match status" value="1"/>
</dbReference>
<feature type="domain" description="FAD-binding PCMH-type" evidence="5">
    <location>
        <begin position="39"/>
        <end position="212"/>
    </location>
</feature>
<reference evidence="6" key="1">
    <citation type="submission" date="2023-06" db="EMBL/GenBank/DDBJ databases">
        <authorList>
            <person name="Noh H."/>
        </authorList>
    </citation>
    <scope>NUCLEOTIDE SEQUENCE</scope>
    <source>
        <strain evidence="6">DUCC20226</strain>
    </source>
</reference>
<dbReference type="InterPro" id="IPR036318">
    <property type="entry name" value="FAD-bd_PCMH-like_sf"/>
</dbReference>
<gene>
    <name evidence="6" type="ORF">N8I77_003005</name>
</gene>
<dbReference type="InterPro" id="IPR016166">
    <property type="entry name" value="FAD-bd_PCMH"/>
</dbReference>
<dbReference type="InterPro" id="IPR016169">
    <property type="entry name" value="FAD-bd_PCMH_sub2"/>
</dbReference>
<evidence type="ECO:0000313" key="6">
    <source>
        <dbReference type="EMBL" id="KAK2609508.1"/>
    </source>
</evidence>
<dbReference type="EMBL" id="JAUJFL010000002">
    <property type="protein sequence ID" value="KAK2609508.1"/>
    <property type="molecule type" value="Genomic_DNA"/>
</dbReference>
<evidence type="ECO:0000313" key="7">
    <source>
        <dbReference type="Proteomes" id="UP001265746"/>
    </source>
</evidence>
<dbReference type="Gene3D" id="3.30.465.10">
    <property type="match status" value="1"/>
</dbReference>
<dbReference type="PANTHER" id="PTHR42973">
    <property type="entry name" value="BINDING OXIDOREDUCTASE, PUTATIVE (AFU_ORTHOLOGUE AFUA_1G17690)-RELATED"/>
    <property type="match status" value="1"/>
</dbReference>
<keyword evidence="4" id="KW-0560">Oxidoreductase</keyword>
<accession>A0AAD9SHX7</accession>
<dbReference type="PANTHER" id="PTHR42973:SF22">
    <property type="entry name" value="FAD-BINDING PCMH-TYPE DOMAIN-CONTAINING PROTEIN-RELATED"/>
    <property type="match status" value="1"/>
</dbReference>
<dbReference type="GO" id="GO:0016491">
    <property type="term" value="F:oxidoreductase activity"/>
    <property type="evidence" value="ECO:0007669"/>
    <property type="project" value="UniProtKB-KW"/>
</dbReference>
<comment type="similarity">
    <text evidence="1">Belongs to the oxygen-dependent FAD-linked oxidoreductase family.</text>
</comment>
<evidence type="ECO:0000259" key="5">
    <source>
        <dbReference type="PROSITE" id="PS51387"/>
    </source>
</evidence>
<dbReference type="AlphaFoldDB" id="A0AAD9SHX7"/>
<protein>
    <recommendedName>
        <fullName evidence="5">FAD-binding PCMH-type domain-containing protein</fullName>
    </recommendedName>
</protein>
<keyword evidence="2" id="KW-0285">Flavoprotein</keyword>
<dbReference type="Proteomes" id="UP001265746">
    <property type="component" value="Unassembled WGS sequence"/>
</dbReference>
<evidence type="ECO:0000256" key="1">
    <source>
        <dbReference type="ARBA" id="ARBA00005466"/>
    </source>
</evidence>
<organism evidence="6 7">
    <name type="scientific">Phomopsis amygdali</name>
    <name type="common">Fusicoccum amygdali</name>
    <dbReference type="NCBI Taxonomy" id="1214568"/>
    <lineage>
        <taxon>Eukaryota</taxon>
        <taxon>Fungi</taxon>
        <taxon>Dikarya</taxon>
        <taxon>Ascomycota</taxon>
        <taxon>Pezizomycotina</taxon>
        <taxon>Sordariomycetes</taxon>
        <taxon>Sordariomycetidae</taxon>
        <taxon>Diaporthales</taxon>
        <taxon>Diaporthaceae</taxon>
        <taxon>Diaporthe</taxon>
    </lineage>
</organism>
<proteinExistence type="inferred from homology"/>
<dbReference type="GO" id="GO:0071949">
    <property type="term" value="F:FAD binding"/>
    <property type="evidence" value="ECO:0007669"/>
    <property type="project" value="InterPro"/>
</dbReference>
<name>A0AAD9SHX7_PHOAM</name>
<evidence type="ECO:0000256" key="2">
    <source>
        <dbReference type="ARBA" id="ARBA00022630"/>
    </source>
</evidence>
<comment type="caution">
    <text evidence="6">The sequence shown here is derived from an EMBL/GenBank/DDBJ whole genome shotgun (WGS) entry which is preliminary data.</text>
</comment>
<evidence type="ECO:0000256" key="3">
    <source>
        <dbReference type="ARBA" id="ARBA00022827"/>
    </source>
</evidence>
<dbReference type="InterPro" id="IPR006094">
    <property type="entry name" value="Oxid_FAD_bind_N"/>
</dbReference>
<dbReference type="InterPro" id="IPR050416">
    <property type="entry name" value="FAD-linked_Oxidoreductase"/>
</dbReference>
<evidence type="ECO:0000256" key="4">
    <source>
        <dbReference type="ARBA" id="ARBA00023002"/>
    </source>
</evidence>
<dbReference type="SUPFAM" id="SSF56176">
    <property type="entry name" value="FAD-binding/transporter-associated domain-like"/>
    <property type="match status" value="1"/>
</dbReference>